<dbReference type="NCBIfam" id="TIGR01556">
    <property type="entry name" value="rhamnosyltran"/>
    <property type="match status" value="1"/>
</dbReference>
<dbReference type="InterPro" id="IPR006446">
    <property type="entry name" value="RhaTrfase"/>
</dbReference>
<reference evidence="2 3" key="1">
    <citation type="journal article" date="2019" name="Int. J. Syst. Evol. Microbiol.">
        <title>Limnobaculum parvum gen. nov., sp. nov., isolated from a freshwater lake.</title>
        <authorList>
            <person name="Baek C."/>
            <person name="Shin S.K."/>
            <person name="Yi H."/>
        </authorList>
    </citation>
    <scope>NUCLEOTIDE SEQUENCE [LARGE SCALE GENOMIC DNA]</scope>
    <source>
        <strain evidence="2 3">HYN0051</strain>
    </source>
</reference>
<name>A0A2Y9U0S7_9GAMM</name>
<dbReference type="Gene3D" id="3.90.550.10">
    <property type="entry name" value="Spore Coat Polysaccharide Biosynthesis Protein SpsA, Chain A"/>
    <property type="match status" value="1"/>
</dbReference>
<dbReference type="InterPro" id="IPR001173">
    <property type="entry name" value="Glyco_trans_2-like"/>
</dbReference>
<evidence type="ECO:0000313" key="2">
    <source>
        <dbReference type="EMBL" id="AWH89666.1"/>
    </source>
</evidence>
<organism evidence="2 3">
    <name type="scientific">Limnobaculum parvum</name>
    <dbReference type="NCBI Taxonomy" id="2172103"/>
    <lineage>
        <taxon>Bacteria</taxon>
        <taxon>Pseudomonadati</taxon>
        <taxon>Pseudomonadota</taxon>
        <taxon>Gammaproteobacteria</taxon>
        <taxon>Enterobacterales</taxon>
        <taxon>Budviciaceae</taxon>
        <taxon>Limnobaculum</taxon>
    </lineage>
</organism>
<dbReference type="InterPro" id="IPR050834">
    <property type="entry name" value="Glycosyltransf_2"/>
</dbReference>
<keyword evidence="3" id="KW-1185">Reference proteome</keyword>
<protein>
    <submittedName>
        <fullName evidence="2">Glycosyltransferase family 2 protein</fullName>
    </submittedName>
</protein>
<evidence type="ECO:0000259" key="1">
    <source>
        <dbReference type="Pfam" id="PF00535"/>
    </source>
</evidence>
<dbReference type="RefSeq" id="WP_108901709.1">
    <property type="nucleotide sequence ID" value="NZ_CP029185.2"/>
</dbReference>
<gene>
    <name evidence="2" type="ORF">HYN51_14575</name>
</gene>
<accession>A0A2Y9U0S7</accession>
<dbReference type="Pfam" id="PF00535">
    <property type="entry name" value="Glycos_transf_2"/>
    <property type="match status" value="1"/>
</dbReference>
<dbReference type="KEGG" id="lpv:HYN51_14575"/>
<proteinExistence type="predicted"/>
<dbReference type="InterPro" id="IPR029044">
    <property type="entry name" value="Nucleotide-diphossugar_trans"/>
</dbReference>
<dbReference type="CDD" id="cd02526">
    <property type="entry name" value="GT2_RfbF_like"/>
    <property type="match status" value="1"/>
</dbReference>
<dbReference type="PANTHER" id="PTHR43685:SF2">
    <property type="entry name" value="GLYCOSYLTRANSFERASE 2-LIKE DOMAIN-CONTAINING PROTEIN"/>
    <property type="match status" value="1"/>
</dbReference>
<evidence type="ECO:0000313" key="3">
    <source>
        <dbReference type="Proteomes" id="UP000244908"/>
    </source>
</evidence>
<dbReference type="OrthoDB" id="9771846at2"/>
<dbReference type="PANTHER" id="PTHR43685">
    <property type="entry name" value="GLYCOSYLTRANSFERASE"/>
    <property type="match status" value="1"/>
</dbReference>
<dbReference type="SUPFAM" id="SSF53448">
    <property type="entry name" value="Nucleotide-diphospho-sugar transferases"/>
    <property type="match status" value="1"/>
</dbReference>
<dbReference type="AlphaFoldDB" id="A0A2Y9U0S7"/>
<dbReference type="EMBL" id="CP029185">
    <property type="protein sequence ID" value="AWH89666.1"/>
    <property type="molecule type" value="Genomic_DNA"/>
</dbReference>
<sequence>MANKSVLAIIVLFNPDFSTLSRLLISVVNQVEKIIIVDNTPNANTEELKKVFLQFNNKIIYKPLGDNYGIAAAQNVGIKFSQGNSFSHVLLLDQDSELPLSMVRDLLDAEHKLLNNNIQVAAVGPAFIDEKTGEKAPAINVKLLHTKKIPIDENKEYIKSDYIIASGSLIRTNILSKFGMMDEKLFIDWVDIEWGERCNKLGYYTFIIPSVLMKHSIGDDFVKFTGKNINLHTDFRNYFIVRNATYLLFNNSLRFRSRLLFLFKIPCYIIFYSTVSKRKIYSVGLLCKAVIDGFFRNMYKGHFK</sequence>
<dbReference type="Proteomes" id="UP000244908">
    <property type="component" value="Chromosome"/>
</dbReference>
<feature type="domain" description="Glycosyltransferase 2-like" evidence="1">
    <location>
        <begin position="9"/>
        <end position="177"/>
    </location>
</feature>
<dbReference type="GO" id="GO:0016740">
    <property type="term" value="F:transferase activity"/>
    <property type="evidence" value="ECO:0007669"/>
    <property type="project" value="UniProtKB-KW"/>
</dbReference>